<dbReference type="Proteomes" id="UP000002490">
    <property type="component" value="Chromosome"/>
</dbReference>
<accession>Q8CKU2</accession>
<dbReference type="AlphaFoldDB" id="Q8CKU2"/>
<organism evidence="1 2">
    <name type="scientific">Yersinia pestis</name>
    <dbReference type="NCBI Taxonomy" id="632"/>
    <lineage>
        <taxon>Bacteria</taxon>
        <taxon>Pseudomonadati</taxon>
        <taxon>Pseudomonadota</taxon>
        <taxon>Gammaproteobacteria</taxon>
        <taxon>Enterobacterales</taxon>
        <taxon>Yersiniaceae</taxon>
        <taxon>Yersinia</taxon>
    </lineage>
</organism>
<dbReference type="HOGENOM" id="CLU_2848948_0_0_6"/>
<gene>
    <name evidence="1" type="ordered locus">y2852</name>
</gene>
<name>Q8CKU2_YERPE</name>
<dbReference type="KEGG" id="ypk:y2852"/>
<evidence type="ECO:0000313" key="1">
    <source>
        <dbReference type="EMBL" id="AAM86404.1"/>
    </source>
</evidence>
<reference evidence="1 2" key="1">
    <citation type="journal article" date="2002" name="J. Bacteriol.">
        <title>Genome sequence of Yersinia pestis KIM.</title>
        <authorList>
            <person name="Deng W."/>
            <person name="Burland V."/>
            <person name="Plunkett G.III."/>
            <person name="Boutin A."/>
            <person name="Mayhew G.F."/>
            <person name="Liss P."/>
            <person name="Perna N.T."/>
            <person name="Rose D.J."/>
            <person name="Mau B."/>
            <person name="Zhou S."/>
            <person name="Schwartz D.C."/>
            <person name="Fetherston J.D."/>
            <person name="Lindler L.E."/>
            <person name="Brubaker R.R."/>
            <person name="Plana G.V."/>
            <person name="Straley S.C."/>
            <person name="McDonough K.A."/>
            <person name="Nilles M.L."/>
            <person name="Matson J.S."/>
            <person name="Blattner F.R."/>
            <person name="Perry R.D."/>
        </authorList>
    </citation>
    <scope>NUCLEOTIDE SEQUENCE [LARGE SCALE GENOMIC DNA]</scope>
    <source>
        <strain evidence="2">KIM10+ / Biovar Mediaevalis</strain>
    </source>
</reference>
<dbReference type="DNASU" id="1147800"/>
<proteinExistence type="predicted"/>
<dbReference type="EMBL" id="AE009952">
    <property type="protein sequence ID" value="AAM86404.1"/>
    <property type="molecule type" value="Genomic_DNA"/>
</dbReference>
<protein>
    <submittedName>
        <fullName evidence="1">Uncharacterized protein</fullName>
    </submittedName>
</protein>
<sequence length="65" mass="7429">MAKVSDQGDQRGWPNFGQCRKQDNVINQINFGIKHTLKILHVRQMERLTGVTLKKGNTELIQPTP</sequence>
<evidence type="ECO:0000313" key="2">
    <source>
        <dbReference type="Proteomes" id="UP000002490"/>
    </source>
</evidence>